<evidence type="ECO:0000313" key="2">
    <source>
        <dbReference type="Proteomes" id="UP000646244"/>
    </source>
</evidence>
<name>A0A918WEG3_STRCJ</name>
<organism evidence="1 2">
    <name type="scientific">Streptomyces cinnamoneus</name>
    <name type="common">Streptoverticillium cinnamoneum</name>
    <dbReference type="NCBI Taxonomy" id="53446"/>
    <lineage>
        <taxon>Bacteria</taxon>
        <taxon>Bacillati</taxon>
        <taxon>Actinomycetota</taxon>
        <taxon>Actinomycetes</taxon>
        <taxon>Kitasatosporales</taxon>
        <taxon>Streptomycetaceae</taxon>
        <taxon>Streptomyces</taxon>
        <taxon>Streptomyces cinnamoneus group</taxon>
    </lineage>
</organism>
<proteinExistence type="predicted"/>
<dbReference type="EMBL" id="BMVB01000003">
    <property type="protein sequence ID" value="GHC38472.1"/>
    <property type="molecule type" value="Genomic_DNA"/>
</dbReference>
<dbReference type="RefSeq" id="WP_190108414.1">
    <property type="nucleotide sequence ID" value="NZ_BMVB01000003.1"/>
</dbReference>
<reference evidence="1" key="1">
    <citation type="journal article" date="2014" name="Int. J. Syst. Evol. Microbiol.">
        <title>Complete genome sequence of Corynebacterium casei LMG S-19264T (=DSM 44701T), isolated from a smear-ripened cheese.</title>
        <authorList>
            <consortium name="US DOE Joint Genome Institute (JGI-PGF)"/>
            <person name="Walter F."/>
            <person name="Albersmeier A."/>
            <person name="Kalinowski J."/>
            <person name="Ruckert C."/>
        </authorList>
    </citation>
    <scope>NUCLEOTIDE SEQUENCE</scope>
    <source>
        <strain evidence="1">JCM 4633</strain>
    </source>
</reference>
<dbReference type="AlphaFoldDB" id="A0A918WEG3"/>
<sequence length="98" mass="10855">MDVAGTTLLSDGDEFTEQRSFGFVHACRNPYAQGGESGRISLTWAFSLPATTCPVLRIEREDHVEERVLQADGQWVNTFRRRPSLWAGRVAGVCEPSG</sequence>
<gene>
    <name evidence="1" type="ORF">GCM10010507_10010</name>
</gene>
<comment type="caution">
    <text evidence="1">The sequence shown here is derived from an EMBL/GenBank/DDBJ whole genome shotgun (WGS) entry which is preliminary data.</text>
</comment>
<accession>A0A918WEG3</accession>
<reference evidence="1" key="2">
    <citation type="submission" date="2020-09" db="EMBL/GenBank/DDBJ databases">
        <authorList>
            <person name="Sun Q."/>
            <person name="Ohkuma M."/>
        </authorList>
    </citation>
    <scope>NUCLEOTIDE SEQUENCE</scope>
    <source>
        <strain evidence="1">JCM 4633</strain>
    </source>
</reference>
<evidence type="ECO:0000313" key="1">
    <source>
        <dbReference type="EMBL" id="GHC38472.1"/>
    </source>
</evidence>
<protein>
    <submittedName>
        <fullName evidence="1">Uncharacterized protein</fullName>
    </submittedName>
</protein>
<dbReference type="Proteomes" id="UP000646244">
    <property type="component" value="Unassembled WGS sequence"/>
</dbReference>